<comment type="catalytic activity">
    <reaction evidence="11 12">
        <text>L-aspartate 4-semialdehyde + pyruvate = (2S,4S)-4-hydroxy-2,3,4,5-tetrahydrodipicolinate + H2O + H(+)</text>
        <dbReference type="Rhea" id="RHEA:34171"/>
        <dbReference type="ChEBI" id="CHEBI:15361"/>
        <dbReference type="ChEBI" id="CHEBI:15377"/>
        <dbReference type="ChEBI" id="CHEBI:15378"/>
        <dbReference type="ChEBI" id="CHEBI:67139"/>
        <dbReference type="ChEBI" id="CHEBI:537519"/>
        <dbReference type="EC" id="4.3.3.7"/>
    </reaction>
</comment>
<keyword evidence="5 12" id="KW-0963">Cytoplasm</keyword>
<reference evidence="16 17" key="1">
    <citation type="submission" date="2019-03" db="EMBL/GenBank/DDBJ databases">
        <title>Genomic Encyclopedia of Type Strains, Phase III (KMG-III): the genomes of soil and plant-associated and newly described type strains.</title>
        <authorList>
            <person name="Whitman W."/>
        </authorList>
    </citation>
    <scope>NUCLEOTIDE SEQUENCE [LARGE SCALE GENOMIC DNA]</scope>
    <source>
        <strain evidence="16 17">VKM Ac-2570</strain>
    </source>
</reference>
<evidence type="ECO:0000256" key="1">
    <source>
        <dbReference type="ARBA" id="ARBA00003294"/>
    </source>
</evidence>
<keyword evidence="6 12" id="KW-0028">Amino-acid biosynthesis</keyword>
<dbReference type="EMBL" id="SODF01000001">
    <property type="protein sequence ID" value="TDW23219.1"/>
    <property type="molecule type" value="Genomic_DNA"/>
</dbReference>
<dbReference type="PROSITE" id="PS00665">
    <property type="entry name" value="DHDPS_1"/>
    <property type="match status" value="1"/>
</dbReference>
<evidence type="ECO:0000256" key="7">
    <source>
        <dbReference type="ARBA" id="ARBA00022915"/>
    </source>
</evidence>
<protein>
    <recommendedName>
        <fullName evidence="4 12">4-hydroxy-tetrahydrodipicolinate synthase</fullName>
        <shortName evidence="12">HTPA synthase</shortName>
        <ecNumber evidence="4 12">4.3.3.7</ecNumber>
    </recommendedName>
</protein>
<dbReference type="GO" id="GO:0008840">
    <property type="term" value="F:4-hydroxy-tetrahydrodipicolinate synthase activity"/>
    <property type="evidence" value="ECO:0007669"/>
    <property type="project" value="UniProtKB-UniRule"/>
</dbReference>
<organism evidence="16 17">
    <name type="scientific">Kribbella kalugense</name>
    <dbReference type="NCBI Taxonomy" id="2512221"/>
    <lineage>
        <taxon>Bacteria</taxon>
        <taxon>Bacillati</taxon>
        <taxon>Actinomycetota</taxon>
        <taxon>Actinomycetes</taxon>
        <taxon>Propionibacteriales</taxon>
        <taxon>Kribbellaceae</taxon>
        <taxon>Kribbella</taxon>
    </lineage>
</organism>
<feature type="active site" description="Proton donor/acceptor" evidence="12 14">
    <location>
        <position position="153"/>
    </location>
</feature>
<proteinExistence type="inferred from homology"/>
<dbReference type="InterPro" id="IPR002220">
    <property type="entry name" value="DapA-like"/>
</dbReference>
<keyword evidence="9 12" id="KW-0456">Lyase</keyword>
<comment type="subunit">
    <text evidence="12">Homotetramer; dimer of dimers.</text>
</comment>
<keyword evidence="8 12" id="KW-0457">Lysine biosynthesis</keyword>
<gene>
    <name evidence="12" type="primary">dapA</name>
    <name evidence="16" type="ORF">EV650_2070</name>
</gene>
<dbReference type="NCBIfam" id="TIGR00674">
    <property type="entry name" value="dapA"/>
    <property type="match status" value="1"/>
</dbReference>
<dbReference type="Pfam" id="PF00701">
    <property type="entry name" value="DHDPS"/>
    <property type="match status" value="1"/>
</dbReference>
<keyword evidence="17" id="KW-1185">Reference proteome</keyword>
<dbReference type="GO" id="GO:0009089">
    <property type="term" value="P:lysine biosynthetic process via diaminopimelate"/>
    <property type="evidence" value="ECO:0007669"/>
    <property type="project" value="UniProtKB-UniRule"/>
</dbReference>
<dbReference type="InterPro" id="IPR013785">
    <property type="entry name" value="Aldolase_TIM"/>
</dbReference>
<dbReference type="HAMAP" id="MF_00418">
    <property type="entry name" value="DapA"/>
    <property type="match status" value="1"/>
</dbReference>
<feature type="site" description="Part of a proton relay during catalysis" evidence="12">
    <location>
        <position position="127"/>
    </location>
</feature>
<dbReference type="Proteomes" id="UP000295447">
    <property type="component" value="Unassembled WGS sequence"/>
</dbReference>
<comment type="similarity">
    <text evidence="3 12 13">Belongs to the DapA family.</text>
</comment>
<dbReference type="SMART" id="SM01130">
    <property type="entry name" value="DHDPS"/>
    <property type="match status" value="1"/>
</dbReference>
<dbReference type="UniPathway" id="UPA00034">
    <property type="reaction ID" value="UER00017"/>
</dbReference>
<dbReference type="InterPro" id="IPR020625">
    <property type="entry name" value="Schiff_base-form_aldolases_AS"/>
</dbReference>
<dbReference type="PIRSF" id="PIRSF001365">
    <property type="entry name" value="DHDPS"/>
    <property type="match status" value="1"/>
</dbReference>
<evidence type="ECO:0000256" key="14">
    <source>
        <dbReference type="PIRSR" id="PIRSR001365-1"/>
    </source>
</evidence>
<dbReference type="SUPFAM" id="SSF51569">
    <property type="entry name" value="Aldolase"/>
    <property type="match status" value="1"/>
</dbReference>
<evidence type="ECO:0000256" key="11">
    <source>
        <dbReference type="ARBA" id="ARBA00047836"/>
    </source>
</evidence>
<dbReference type="PROSITE" id="PS00666">
    <property type="entry name" value="DHDPS_2"/>
    <property type="match status" value="1"/>
</dbReference>
<evidence type="ECO:0000256" key="8">
    <source>
        <dbReference type="ARBA" id="ARBA00023154"/>
    </source>
</evidence>
<evidence type="ECO:0000256" key="5">
    <source>
        <dbReference type="ARBA" id="ARBA00022490"/>
    </source>
</evidence>
<evidence type="ECO:0000256" key="9">
    <source>
        <dbReference type="ARBA" id="ARBA00023239"/>
    </source>
</evidence>
<comment type="subcellular location">
    <subcellularLocation>
        <location evidence="12">Cytoplasm</location>
    </subcellularLocation>
</comment>
<evidence type="ECO:0000256" key="12">
    <source>
        <dbReference type="HAMAP-Rule" id="MF_00418"/>
    </source>
</evidence>
<comment type="caution">
    <text evidence="16">The sequence shown here is derived from an EMBL/GenBank/DDBJ whole genome shotgun (WGS) entry which is preliminary data.</text>
</comment>
<keyword evidence="10 12" id="KW-0704">Schiff base</keyword>
<dbReference type="PANTHER" id="PTHR12128:SF66">
    <property type="entry name" value="4-HYDROXY-2-OXOGLUTARATE ALDOLASE, MITOCHONDRIAL"/>
    <property type="match status" value="1"/>
</dbReference>
<feature type="active site" description="Schiff-base intermediate with substrate" evidence="12 14">
    <location>
        <position position="181"/>
    </location>
</feature>
<evidence type="ECO:0000256" key="4">
    <source>
        <dbReference type="ARBA" id="ARBA00012086"/>
    </source>
</evidence>
<evidence type="ECO:0000256" key="15">
    <source>
        <dbReference type="PIRSR" id="PIRSR001365-2"/>
    </source>
</evidence>
<accession>A0A4R7ZYK9</accession>
<dbReference type="PANTHER" id="PTHR12128">
    <property type="entry name" value="DIHYDRODIPICOLINATE SYNTHASE"/>
    <property type="match status" value="1"/>
</dbReference>
<evidence type="ECO:0000256" key="6">
    <source>
        <dbReference type="ARBA" id="ARBA00022605"/>
    </source>
</evidence>
<evidence type="ECO:0000256" key="3">
    <source>
        <dbReference type="ARBA" id="ARBA00007592"/>
    </source>
</evidence>
<evidence type="ECO:0000313" key="16">
    <source>
        <dbReference type="EMBL" id="TDW23219.1"/>
    </source>
</evidence>
<dbReference type="GO" id="GO:0019877">
    <property type="term" value="P:diaminopimelate biosynthetic process"/>
    <property type="evidence" value="ECO:0007669"/>
    <property type="project" value="UniProtKB-UniRule"/>
</dbReference>
<dbReference type="InterPro" id="IPR005263">
    <property type="entry name" value="DapA"/>
</dbReference>
<dbReference type="RefSeq" id="WP_134117647.1">
    <property type="nucleotide sequence ID" value="NZ_SODF01000001.1"/>
</dbReference>
<sequence>MSSPESTPSSAHSAARSTALPFGRLTTAMITPFRTDGSLDLDAAQLVAKHLVDGGNDALVLNGTTGEAPTTSDQEKVQLIEAVREAVGAGIKIVAGVGTNDTAHTIEGAKQAEAAGADGLLVVTPYYNKPPQDGLRAHFTAVADATGLPNMLYDIPARSGVEIKTETLIALAEHPRIVAVKDAKGDLAGTTKVLANTDLFYYCGADELNLASLAIGAVGIASVVAHVASREYRQLIDAVVAGDLATAQDIDRRLVPAVETIMTRTQGAIMVKAALKLAGVIEHATLRLPLVEATAEQVDWLTTDLKTAGLIV</sequence>
<evidence type="ECO:0000256" key="10">
    <source>
        <dbReference type="ARBA" id="ARBA00023270"/>
    </source>
</evidence>
<dbReference type="InterPro" id="IPR020624">
    <property type="entry name" value="Schiff_base-form_aldolases_CS"/>
</dbReference>
<dbReference type="Gene3D" id="3.20.20.70">
    <property type="entry name" value="Aldolase class I"/>
    <property type="match status" value="1"/>
</dbReference>
<comment type="function">
    <text evidence="1 12">Catalyzes the condensation of (S)-aspartate-beta-semialdehyde [(S)-ASA] and pyruvate to 4-hydroxy-tetrahydrodipicolinate (HTPA).</text>
</comment>
<feature type="binding site" evidence="12">
    <location>
        <position position="221"/>
    </location>
    <ligand>
        <name>pyruvate</name>
        <dbReference type="ChEBI" id="CHEBI:15361"/>
    </ligand>
</feature>
<dbReference type="CDD" id="cd00950">
    <property type="entry name" value="DHDPS"/>
    <property type="match status" value="1"/>
</dbReference>
<dbReference type="GO" id="GO:0005829">
    <property type="term" value="C:cytosol"/>
    <property type="evidence" value="ECO:0007669"/>
    <property type="project" value="TreeGrafter"/>
</dbReference>
<comment type="caution">
    <text evidence="12">Was originally thought to be a dihydrodipicolinate synthase (DHDPS), catalyzing the condensation of (S)-aspartate-beta-semialdehyde [(S)-ASA] and pyruvate to dihydrodipicolinate (DHDP). However, it was shown in E.coli that the product of the enzymatic reaction is not dihydrodipicolinate but in fact (4S)-4-hydroxy-2,3,4,5-tetrahydro-(2S)-dipicolinic acid (HTPA), and that the consecutive dehydration reaction leading to DHDP is not spontaneous but catalyzed by DapB.</text>
</comment>
<dbReference type="AlphaFoldDB" id="A0A4R7ZYK9"/>
<feature type="site" description="Part of a proton relay during catalysis" evidence="12">
    <location>
        <position position="64"/>
    </location>
</feature>
<keyword evidence="7 12" id="KW-0220">Diaminopimelate biosynthesis</keyword>
<comment type="pathway">
    <text evidence="2 12">Amino-acid biosynthesis; L-lysine biosynthesis via DAP pathway; (S)-tetrahydrodipicolinate from L-aspartate: step 3/4.</text>
</comment>
<dbReference type="OrthoDB" id="9782828at2"/>
<evidence type="ECO:0000256" key="13">
    <source>
        <dbReference type="PIRNR" id="PIRNR001365"/>
    </source>
</evidence>
<feature type="binding site" evidence="12 15">
    <location>
        <position position="65"/>
    </location>
    <ligand>
        <name>pyruvate</name>
        <dbReference type="ChEBI" id="CHEBI:15361"/>
    </ligand>
</feature>
<dbReference type="PRINTS" id="PR00146">
    <property type="entry name" value="DHPICSNTHASE"/>
</dbReference>
<evidence type="ECO:0000256" key="2">
    <source>
        <dbReference type="ARBA" id="ARBA00005120"/>
    </source>
</evidence>
<evidence type="ECO:0000313" key="17">
    <source>
        <dbReference type="Proteomes" id="UP000295447"/>
    </source>
</evidence>
<name>A0A4R7ZYK9_9ACTN</name>
<dbReference type="EC" id="4.3.3.7" evidence="4 12"/>